<evidence type="ECO:0000259" key="3">
    <source>
        <dbReference type="Pfam" id="PF08719"/>
    </source>
</evidence>
<comment type="catalytic activity">
    <reaction evidence="1">
        <text>5-amino-6-(5-phospho-D-ribosylamino)uracil + H2O = 5,6-diaminouracil + D-ribose 5-phosphate</text>
        <dbReference type="Rhea" id="RHEA:55020"/>
        <dbReference type="ChEBI" id="CHEBI:15377"/>
        <dbReference type="ChEBI" id="CHEBI:46252"/>
        <dbReference type="ChEBI" id="CHEBI:58453"/>
        <dbReference type="ChEBI" id="CHEBI:78346"/>
    </reaction>
</comment>
<name>A0A1G2S971_9BACT</name>
<dbReference type="Proteomes" id="UP000179118">
    <property type="component" value="Unassembled WGS sequence"/>
</dbReference>
<feature type="domain" description="NADAR" evidence="3">
    <location>
        <begin position="18"/>
        <end position="156"/>
    </location>
</feature>
<dbReference type="Gene3D" id="1.10.357.40">
    <property type="entry name" value="YbiA-like"/>
    <property type="match status" value="1"/>
</dbReference>
<evidence type="ECO:0000256" key="1">
    <source>
        <dbReference type="ARBA" id="ARBA00000022"/>
    </source>
</evidence>
<dbReference type="SUPFAM" id="SSF143990">
    <property type="entry name" value="YbiA-like"/>
    <property type="match status" value="1"/>
</dbReference>
<proteinExistence type="predicted"/>
<evidence type="ECO:0000256" key="2">
    <source>
        <dbReference type="ARBA" id="ARBA00000751"/>
    </source>
</evidence>
<comment type="catalytic activity">
    <reaction evidence="2">
        <text>2,5-diamino-6-hydroxy-4-(5-phosphoribosylamino)-pyrimidine + H2O = 2,5,6-triamino-4-hydroxypyrimidine + D-ribose 5-phosphate</text>
        <dbReference type="Rhea" id="RHEA:23436"/>
        <dbReference type="ChEBI" id="CHEBI:15377"/>
        <dbReference type="ChEBI" id="CHEBI:58614"/>
        <dbReference type="ChEBI" id="CHEBI:78346"/>
        <dbReference type="ChEBI" id="CHEBI:137796"/>
    </reaction>
</comment>
<organism evidence="4 5">
    <name type="scientific">Candidatus Yonathbacteria bacterium RIFCSPHIGHO2_02_FULL_44_14</name>
    <dbReference type="NCBI Taxonomy" id="1802724"/>
    <lineage>
        <taxon>Bacteria</taxon>
        <taxon>Candidatus Yonathiibacteriota</taxon>
    </lineage>
</organism>
<comment type="caution">
    <text evidence="4">The sequence shown here is derived from an EMBL/GenBank/DDBJ whole genome shotgun (WGS) entry which is preliminary data.</text>
</comment>
<dbReference type="InterPro" id="IPR037238">
    <property type="entry name" value="YbiA-like_sf"/>
</dbReference>
<gene>
    <name evidence="4" type="ORF">A3D51_02475</name>
</gene>
<evidence type="ECO:0000313" key="4">
    <source>
        <dbReference type="EMBL" id="OHA81616.1"/>
    </source>
</evidence>
<dbReference type="AlphaFoldDB" id="A0A1G2S971"/>
<evidence type="ECO:0000313" key="5">
    <source>
        <dbReference type="Proteomes" id="UP000179118"/>
    </source>
</evidence>
<dbReference type="InterPro" id="IPR012816">
    <property type="entry name" value="NADAR"/>
</dbReference>
<dbReference type="NCBIfam" id="TIGR02464">
    <property type="entry name" value="ribofla_fusion"/>
    <property type="match status" value="1"/>
</dbReference>
<dbReference type="Pfam" id="PF08719">
    <property type="entry name" value="NADAR"/>
    <property type="match status" value="1"/>
</dbReference>
<protein>
    <recommendedName>
        <fullName evidence="3">NADAR domain-containing protein</fullName>
    </recommendedName>
</protein>
<dbReference type="CDD" id="cd15457">
    <property type="entry name" value="NADAR"/>
    <property type="match status" value="1"/>
</dbReference>
<reference evidence="4 5" key="1">
    <citation type="journal article" date="2016" name="Nat. Commun.">
        <title>Thousands of microbial genomes shed light on interconnected biogeochemical processes in an aquifer system.</title>
        <authorList>
            <person name="Anantharaman K."/>
            <person name="Brown C.T."/>
            <person name="Hug L.A."/>
            <person name="Sharon I."/>
            <person name="Castelle C.J."/>
            <person name="Probst A.J."/>
            <person name="Thomas B.C."/>
            <person name="Singh A."/>
            <person name="Wilkins M.J."/>
            <person name="Karaoz U."/>
            <person name="Brodie E.L."/>
            <person name="Williams K.H."/>
            <person name="Hubbard S.S."/>
            <person name="Banfield J.F."/>
        </authorList>
    </citation>
    <scope>NUCLEOTIDE SEQUENCE [LARGE SCALE GENOMIC DNA]</scope>
</reference>
<dbReference type="EMBL" id="MHUT01000006">
    <property type="protein sequence ID" value="OHA81616.1"/>
    <property type="molecule type" value="Genomic_DNA"/>
</dbReference>
<sequence>MNKYPSNDFNKETDDAVYFYTPPFYPLDNFSAFVVQLWGREFQTAEHAYQWKKYIDSYPNIAGQIFEATSPNMAIKIANENKDKVTKEWHDNKVAIMEEILIAKIEQHEKIRRVLLETGGRTIVENSPIDSFWGIGPDGTGNNELGKLYMKLRSRLVQ</sequence>
<accession>A0A1G2S971</accession>